<organism evidence="9 10">
    <name type="scientific">Mizuhopecten yessoensis</name>
    <name type="common">Japanese scallop</name>
    <name type="synonym">Patinopecten yessoensis</name>
    <dbReference type="NCBI Taxonomy" id="6573"/>
    <lineage>
        <taxon>Eukaryota</taxon>
        <taxon>Metazoa</taxon>
        <taxon>Spiralia</taxon>
        <taxon>Lophotrochozoa</taxon>
        <taxon>Mollusca</taxon>
        <taxon>Bivalvia</taxon>
        <taxon>Autobranchia</taxon>
        <taxon>Pteriomorphia</taxon>
        <taxon>Pectinida</taxon>
        <taxon>Pectinoidea</taxon>
        <taxon>Pectinidae</taxon>
        <taxon>Mizuhopecten</taxon>
    </lineage>
</organism>
<dbReference type="Pfam" id="PF03712">
    <property type="entry name" value="Cu2_monoox_C"/>
    <property type="match status" value="1"/>
</dbReference>
<keyword evidence="3" id="KW-0186">Copper</keyword>
<dbReference type="AlphaFoldDB" id="A0A210R5P4"/>
<dbReference type="InterPro" id="IPR024548">
    <property type="entry name" value="Cu2_monoox_C"/>
</dbReference>
<dbReference type="GO" id="GO:0005507">
    <property type="term" value="F:copper ion binding"/>
    <property type="evidence" value="ECO:0007669"/>
    <property type="project" value="InterPro"/>
</dbReference>
<evidence type="ECO:0000313" key="9">
    <source>
        <dbReference type="EMBL" id="OWF56201.1"/>
    </source>
</evidence>
<accession>A0A210R5P4</accession>
<feature type="domain" description="Copper type II ascorbate-dependent monooxygenase N-terminal" evidence="7">
    <location>
        <begin position="24"/>
        <end position="138"/>
    </location>
</feature>
<name>A0A210R5P4_MIZYE</name>
<dbReference type="PANTHER" id="PTHR10157">
    <property type="entry name" value="DOPAMINE BETA HYDROXYLASE RELATED"/>
    <property type="match status" value="1"/>
</dbReference>
<evidence type="ECO:0000256" key="6">
    <source>
        <dbReference type="ARBA" id="ARBA00023180"/>
    </source>
</evidence>
<evidence type="ECO:0000256" key="3">
    <source>
        <dbReference type="ARBA" id="ARBA00023008"/>
    </source>
</evidence>
<dbReference type="InterPro" id="IPR000945">
    <property type="entry name" value="DBH-like"/>
</dbReference>
<protein>
    <submittedName>
        <fullName evidence="9">Dopamine beta-hydroxylase</fullName>
    </submittedName>
</protein>
<keyword evidence="6" id="KW-0325">Glycoprotein</keyword>
<dbReference type="EMBL" id="NEDP02000262">
    <property type="protein sequence ID" value="OWF56201.1"/>
    <property type="molecule type" value="Genomic_DNA"/>
</dbReference>
<comment type="caution">
    <text evidence="9">The sequence shown here is derived from an EMBL/GenBank/DDBJ whole genome shotgun (WGS) entry which is preliminary data.</text>
</comment>
<feature type="domain" description="Copper type II ascorbate-dependent monooxygenase C-terminal" evidence="8">
    <location>
        <begin position="163"/>
        <end position="304"/>
    </location>
</feature>
<dbReference type="InterPro" id="IPR020611">
    <property type="entry name" value="Cu2_ascorb_mOase_CS-1"/>
</dbReference>
<dbReference type="InterPro" id="IPR008977">
    <property type="entry name" value="PHM/PNGase_F_dom_sf"/>
</dbReference>
<dbReference type="SUPFAM" id="SSF49742">
    <property type="entry name" value="PHM/PNGase F"/>
    <property type="match status" value="2"/>
</dbReference>
<dbReference type="STRING" id="6573.A0A210R5P4"/>
<gene>
    <name evidence="9" type="ORF">KP79_PYT21537</name>
</gene>
<keyword evidence="5" id="KW-1015">Disulfide bond</keyword>
<keyword evidence="1" id="KW-0479">Metal-binding</keyword>
<sequence length="408" mass="46617">MLVLCCHIGTVVCEQPLEEDLKHFDIRIPTLDVPTKRTHYVCQKFKVPDTDTFHAVAFEPLISNHHVVHHMLLFGCDFDVQDTAPHDCSAADGQCRSWLAQWTIGVDGKIYTPDNAGVRFGKHSYKYMSLQIHWNNEQFAENLTDNSGMRIYYTSKLRHYDVGNVQIGQQDLDIPPNTVHNESGGCSGTCTGAMLPYPVYLTRTYIHMHHLGIKGHLEVYRDGRFSKKVAYDMDYDYKHSPIHEHDPPIEIRPGDEIRLTCTFDSLTGDRKRNHSLYFGEGSDAEMCYAFVTYFPNVPYFDQCIQFDEYDINCVEPGKPFMGGCNFGKFQQDLQSHLLEDITTKCQNKLALCSQECRTSVTHLLDHPCLQGRLGSYSKRTILSQMPAWTDTSQVVTRFTEACNVTQTN</sequence>
<evidence type="ECO:0000256" key="1">
    <source>
        <dbReference type="ARBA" id="ARBA00022723"/>
    </source>
</evidence>
<dbReference type="InterPro" id="IPR014784">
    <property type="entry name" value="Cu2_ascorb_mOase-like_C"/>
</dbReference>
<keyword evidence="10" id="KW-1185">Reference proteome</keyword>
<evidence type="ECO:0000256" key="4">
    <source>
        <dbReference type="ARBA" id="ARBA00023033"/>
    </source>
</evidence>
<reference evidence="9 10" key="1">
    <citation type="journal article" date="2017" name="Nat. Ecol. Evol.">
        <title>Scallop genome provides insights into evolution of bilaterian karyotype and development.</title>
        <authorList>
            <person name="Wang S."/>
            <person name="Zhang J."/>
            <person name="Jiao W."/>
            <person name="Li J."/>
            <person name="Xun X."/>
            <person name="Sun Y."/>
            <person name="Guo X."/>
            <person name="Huan P."/>
            <person name="Dong B."/>
            <person name="Zhang L."/>
            <person name="Hu X."/>
            <person name="Sun X."/>
            <person name="Wang J."/>
            <person name="Zhao C."/>
            <person name="Wang Y."/>
            <person name="Wang D."/>
            <person name="Huang X."/>
            <person name="Wang R."/>
            <person name="Lv J."/>
            <person name="Li Y."/>
            <person name="Zhang Z."/>
            <person name="Liu B."/>
            <person name="Lu W."/>
            <person name="Hui Y."/>
            <person name="Liang J."/>
            <person name="Zhou Z."/>
            <person name="Hou R."/>
            <person name="Li X."/>
            <person name="Liu Y."/>
            <person name="Li H."/>
            <person name="Ning X."/>
            <person name="Lin Y."/>
            <person name="Zhao L."/>
            <person name="Xing Q."/>
            <person name="Dou J."/>
            <person name="Li Y."/>
            <person name="Mao J."/>
            <person name="Guo H."/>
            <person name="Dou H."/>
            <person name="Li T."/>
            <person name="Mu C."/>
            <person name="Jiang W."/>
            <person name="Fu Q."/>
            <person name="Fu X."/>
            <person name="Miao Y."/>
            <person name="Liu J."/>
            <person name="Yu Q."/>
            <person name="Li R."/>
            <person name="Liao H."/>
            <person name="Li X."/>
            <person name="Kong Y."/>
            <person name="Jiang Z."/>
            <person name="Chourrout D."/>
            <person name="Li R."/>
            <person name="Bao Z."/>
        </authorList>
    </citation>
    <scope>NUCLEOTIDE SEQUENCE [LARGE SCALE GENOMIC DNA]</scope>
    <source>
        <strain evidence="9 10">PY_sf001</strain>
    </source>
</reference>
<keyword evidence="2" id="KW-0560">Oxidoreductase</keyword>
<dbReference type="PROSITE" id="PS00084">
    <property type="entry name" value="CU2_MONOOXYGENASE_1"/>
    <property type="match status" value="1"/>
</dbReference>
<dbReference type="Pfam" id="PF01082">
    <property type="entry name" value="Cu2_monooxygen"/>
    <property type="match status" value="1"/>
</dbReference>
<evidence type="ECO:0000313" key="10">
    <source>
        <dbReference type="Proteomes" id="UP000242188"/>
    </source>
</evidence>
<evidence type="ECO:0000256" key="5">
    <source>
        <dbReference type="ARBA" id="ARBA00023157"/>
    </source>
</evidence>
<dbReference type="Gene3D" id="2.60.120.310">
    <property type="entry name" value="Copper type II, ascorbate-dependent monooxygenase, N-terminal domain"/>
    <property type="match status" value="1"/>
</dbReference>
<dbReference type="PANTHER" id="PTHR10157:SF23">
    <property type="entry name" value="MOXD1 HOMOLOG 1"/>
    <property type="match status" value="1"/>
</dbReference>
<evidence type="ECO:0000259" key="7">
    <source>
        <dbReference type="Pfam" id="PF01082"/>
    </source>
</evidence>
<dbReference type="Gene3D" id="2.60.120.230">
    <property type="match status" value="1"/>
</dbReference>
<dbReference type="OrthoDB" id="10003276at2759"/>
<keyword evidence="4" id="KW-0503">Monooxygenase</keyword>
<dbReference type="InterPro" id="IPR036939">
    <property type="entry name" value="Cu2_ascorb_mOase_N_sf"/>
</dbReference>
<dbReference type="InterPro" id="IPR000323">
    <property type="entry name" value="Cu2_ascorb_mOase_N"/>
</dbReference>
<dbReference type="Proteomes" id="UP000242188">
    <property type="component" value="Unassembled WGS sequence"/>
</dbReference>
<proteinExistence type="predicted"/>
<evidence type="ECO:0000259" key="8">
    <source>
        <dbReference type="Pfam" id="PF03712"/>
    </source>
</evidence>
<evidence type="ECO:0000256" key="2">
    <source>
        <dbReference type="ARBA" id="ARBA00023002"/>
    </source>
</evidence>
<dbReference type="GO" id="GO:0004500">
    <property type="term" value="F:dopamine beta-monooxygenase activity"/>
    <property type="evidence" value="ECO:0007669"/>
    <property type="project" value="InterPro"/>
</dbReference>